<protein>
    <submittedName>
        <fullName evidence="3">Low affinity iron permease family protein</fullName>
    </submittedName>
</protein>
<feature type="transmembrane region" description="Helical" evidence="2">
    <location>
        <begin position="82"/>
        <end position="101"/>
    </location>
</feature>
<evidence type="ECO:0000256" key="2">
    <source>
        <dbReference type="SAM" id="Phobius"/>
    </source>
</evidence>
<evidence type="ECO:0000313" key="3">
    <source>
        <dbReference type="EMBL" id="QYD73740.1"/>
    </source>
</evidence>
<keyword evidence="2" id="KW-0472">Membrane</keyword>
<keyword evidence="2" id="KW-0812">Transmembrane</keyword>
<feature type="compositionally biased region" description="Basic and acidic residues" evidence="1">
    <location>
        <begin position="191"/>
        <end position="213"/>
    </location>
</feature>
<gene>
    <name evidence="3" type="ORF">KZJ38_23815</name>
</gene>
<reference evidence="3 4" key="1">
    <citation type="submission" date="2021-07" db="EMBL/GenBank/DDBJ databases">
        <title>Paraburkholderia edwinii protects Aspergillus sp. from phenazines by acting as a toxin sponge.</title>
        <authorList>
            <person name="Dahlstrom K.M."/>
            <person name="Newman D.K."/>
        </authorList>
    </citation>
    <scope>NUCLEOTIDE SEQUENCE [LARGE SCALE GENOMIC DNA]</scope>
    <source>
        <strain evidence="3 4">Pe01</strain>
    </source>
</reference>
<dbReference type="InterPro" id="IPR007251">
    <property type="entry name" value="Iron_permease_Fet4"/>
</dbReference>
<keyword evidence="2" id="KW-1133">Transmembrane helix</keyword>
<evidence type="ECO:0000256" key="1">
    <source>
        <dbReference type="SAM" id="MobiDB-lite"/>
    </source>
</evidence>
<organism evidence="3 4">
    <name type="scientific">Paraburkholderia edwinii</name>
    <dbReference type="NCBI Taxonomy" id="2861782"/>
    <lineage>
        <taxon>Bacteria</taxon>
        <taxon>Pseudomonadati</taxon>
        <taxon>Pseudomonadota</taxon>
        <taxon>Betaproteobacteria</taxon>
        <taxon>Burkholderiales</taxon>
        <taxon>Burkholderiaceae</taxon>
        <taxon>Paraburkholderia</taxon>
    </lineage>
</organism>
<keyword evidence="4" id="KW-1185">Reference proteome</keyword>
<name>A0ABX8UXL1_9BURK</name>
<accession>A0ABX8UXL1</accession>
<dbReference type="Proteomes" id="UP000826462">
    <property type="component" value="Chromosome 2"/>
</dbReference>
<dbReference type="Pfam" id="PF04120">
    <property type="entry name" value="Iron_permease"/>
    <property type="match status" value="1"/>
</dbReference>
<proteinExistence type="predicted"/>
<feature type="transmembrane region" description="Helical" evidence="2">
    <location>
        <begin position="57"/>
        <end position="76"/>
    </location>
</feature>
<feature type="compositionally biased region" description="Basic and acidic residues" evidence="1">
    <location>
        <begin position="171"/>
        <end position="184"/>
    </location>
</feature>
<dbReference type="EMBL" id="CP080096">
    <property type="protein sequence ID" value="QYD73740.1"/>
    <property type="molecule type" value="Genomic_DNA"/>
</dbReference>
<feature type="region of interest" description="Disordered" evidence="1">
    <location>
        <begin position="155"/>
        <end position="213"/>
    </location>
</feature>
<sequence length="213" mass="24203">MCKGIDRGLLVGRQNAGGRRPCRWVPPIHVADERYFVTKNWFSQFSTGLSTMAGRPVTFVIAAVLVVVWAASGPLFHFSDTWQLVINTSTTIVTFLMVFLIQNTQNRDTAAMQIKLDELIRALSGAHNALLDLEELDEKDLTRFRKRYEQLAEEARGALRSGGTDTDSPFVEDRPDNESKDDAQKRRRRSPAGERDYQDEREKGREENTRTGK</sequence>
<evidence type="ECO:0000313" key="4">
    <source>
        <dbReference type="Proteomes" id="UP000826462"/>
    </source>
</evidence>